<accession>L0FXB1</accession>
<dbReference type="SUPFAM" id="SSF48371">
    <property type="entry name" value="ARM repeat"/>
    <property type="match status" value="1"/>
</dbReference>
<dbReference type="PANTHER" id="PTHR34070">
    <property type="entry name" value="ARMADILLO-TYPE FOLD"/>
    <property type="match status" value="1"/>
</dbReference>
<dbReference type="OrthoDB" id="1117222at2"/>
<dbReference type="PATRIC" id="fig|926556.3.peg.1064"/>
<dbReference type="KEGG" id="evi:Echvi_1024"/>
<reference evidence="2" key="1">
    <citation type="submission" date="2012-02" db="EMBL/GenBank/DDBJ databases">
        <title>The complete genome of Echinicola vietnamensis DSM 17526.</title>
        <authorList>
            <person name="Lucas S."/>
            <person name="Copeland A."/>
            <person name="Lapidus A."/>
            <person name="Glavina del Rio T."/>
            <person name="Dalin E."/>
            <person name="Tice H."/>
            <person name="Bruce D."/>
            <person name="Goodwin L."/>
            <person name="Pitluck S."/>
            <person name="Peters L."/>
            <person name="Ovchinnikova G."/>
            <person name="Teshima H."/>
            <person name="Kyrpides N."/>
            <person name="Mavromatis K."/>
            <person name="Ivanova N."/>
            <person name="Brettin T."/>
            <person name="Detter J.C."/>
            <person name="Han C."/>
            <person name="Larimer F."/>
            <person name="Land M."/>
            <person name="Hauser L."/>
            <person name="Markowitz V."/>
            <person name="Cheng J.-F."/>
            <person name="Hugenholtz P."/>
            <person name="Woyke T."/>
            <person name="Wu D."/>
            <person name="Brambilla E."/>
            <person name="Klenk H.-P."/>
            <person name="Eisen J.A."/>
        </authorList>
    </citation>
    <scope>NUCLEOTIDE SEQUENCE [LARGE SCALE GENOMIC DNA]</scope>
    <source>
        <strain evidence="2">DSM 17526 / LMG 23754 / KMM 6221</strain>
    </source>
</reference>
<dbReference type="EMBL" id="CP003346">
    <property type="protein sequence ID" value="AGA77295.1"/>
    <property type="molecule type" value="Genomic_DNA"/>
</dbReference>
<dbReference type="InterPro" id="IPR016024">
    <property type="entry name" value="ARM-type_fold"/>
</dbReference>
<name>L0FXB1_ECHVK</name>
<dbReference type="RefSeq" id="WP_015264859.1">
    <property type="nucleotide sequence ID" value="NC_019904.1"/>
</dbReference>
<evidence type="ECO:0000313" key="1">
    <source>
        <dbReference type="EMBL" id="AGA77295.1"/>
    </source>
</evidence>
<dbReference type="Proteomes" id="UP000010796">
    <property type="component" value="Chromosome"/>
</dbReference>
<dbReference type="Pfam" id="PF08713">
    <property type="entry name" value="DNA_alkylation"/>
    <property type="match status" value="1"/>
</dbReference>
<dbReference type="Gene3D" id="1.25.40.290">
    <property type="entry name" value="ARM repeat domains"/>
    <property type="match status" value="1"/>
</dbReference>
<dbReference type="InterPro" id="IPR014825">
    <property type="entry name" value="DNA_alkylation"/>
</dbReference>
<evidence type="ECO:0000313" key="2">
    <source>
        <dbReference type="Proteomes" id="UP000010796"/>
    </source>
</evidence>
<protein>
    <submittedName>
        <fullName evidence="1">Putative DNA alkylation repair enzyme</fullName>
    </submittedName>
</protein>
<dbReference type="PANTHER" id="PTHR34070:SF1">
    <property type="entry name" value="DNA ALKYLATION REPAIR PROTEIN"/>
    <property type="match status" value="1"/>
</dbReference>
<proteinExistence type="predicted"/>
<dbReference type="HOGENOM" id="CLU_079880_1_0_10"/>
<keyword evidence="2" id="KW-1185">Reference proteome</keyword>
<organism evidence="1 2">
    <name type="scientific">Echinicola vietnamensis (strain DSM 17526 / LMG 23754 / KMM 6221)</name>
    <dbReference type="NCBI Taxonomy" id="926556"/>
    <lineage>
        <taxon>Bacteria</taxon>
        <taxon>Pseudomonadati</taxon>
        <taxon>Bacteroidota</taxon>
        <taxon>Cytophagia</taxon>
        <taxon>Cytophagales</taxon>
        <taxon>Cyclobacteriaceae</taxon>
        <taxon>Echinicola</taxon>
    </lineage>
</organism>
<sequence>MKVYLRTLENEFRRHGNSVIAKGQKAYMKNHFEFIGLKTPLRRKLQKPFLEKAALPAKHELGEIVEVLWHMPEREFQLFAQELVWKYFKKPEKGDIDLLEYMIVHKSWWDTVDFIAVKLVGNYFWVYPEEIQPYVDKWMATDNIWLQRTALLFQHNYKDKLDTQLLQDMIDRLLGSKEFFINKAIGWILRQYSKTDPKWVKTFVDNTDLAPLSKKEALKNVDKYK</sequence>
<gene>
    <name evidence="1" type="ordered locus">Echvi_1024</name>
</gene>
<dbReference type="CDD" id="cd07064">
    <property type="entry name" value="AlkD_like_1"/>
    <property type="match status" value="1"/>
</dbReference>
<dbReference type="eggNOG" id="COG4912">
    <property type="taxonomic scope" value="Bacteria"/>
</dbReference>
<dbReference type="AlphaFoldDB" id="L0FXB1"/>
<dbReference type="Gene3D" id="1.20.1660.10">
    <property type="entry name" value="Hypothetical protein (EF3068)"/>
    <property type="match status" value="1"/>
</dbReference>